<comment type="caution">
    <text evidence="2">The sequence shown here is derived from an EMBL/GenBank/DDBJ whole genome shotgun (WGS) entry which is preliminary data.</text>
</comment>
<dbReference type="AlphaFoldDB" id="A0A1X0ZQ14"/>
<organism evidence="2 3">
    <name type="scientific">Pseudomonas putida</name>
    <name type="common">Arthrobacter siderocapsulatus</name>
    <dbReference type="NCBI Taxonomy" id="303"/>
    <lineage>
        <taxon>Bacteria</taxon>
        <taxon>Pseudomonadati</taxon>
        <taxon>Pseudomonadota</taxon>
        <taxon>Gammaproteobacteria</taxon>
        <taxon>Pseudomonadales</taxon>
        <taxon>Pseudomonadaceae</taxon>
        <taxon>Pseudomonas</taxon>
    </lineage>
</organism>
<keyword evidence="1" id="KW-0472">Membrane</keyword>
<feature type="transmembrane region" description="Helical" evidence="1">
    <location>
        <begin position="42"/>
        <end position="62"/>
    </location>
</feature>
<protein>
    <submittedName>
        <fullName evidence="2">Uncharacterized protein</fullName>
    </submittedName>
</protein>
<accession>A0A1X0ZQ14</accession>
<sequence>MPAYYLTFSLALYLLGLCFEGALTSAGRHMPALQMLLYGPWGVPFGLYQWFANPLLALAVLAHRRFRRLALLLGLGALYLAASSLGIERLPDNQSYAFQDVTGFGAGFYLWLLAIASFCLGQAWWCWKARRADDMPAWHWLDVGLIAALAVVMYAGTQMPALHFDVDKVLMPPEQPQAL</sequence>
<proteinExistence type="predicted"/>
<feature type="transmembrane region" description="Helical" evidence="1">
    <location>
        <begin position="69"/>
        <end position="87"/>
    </location>
</feature>
<evidence type="ECO:0000256" key="1">
    <source>
        <dbReference type="SAM" id="Phobius"/>
    </source>
</evidence>
<reference evidence="2 3" key="1">
    <citation type="submission" date="2017-04" db="EMBL/GenBank/DDBJ databases">
        <title>Presence of VIM-2 positive Pseudomonas species in chickens and their surrounding environment.</title>
        <authorList>
            <person name="Zhang R."/>
        </authorList>
    </citation>
    <scope>NUCLEOTIDE SEQUENCE [LARGE SCALE GENOMIC DNA]</scope>
    <source>
        <strain evidence="2 3">DZ-C18</strain>
    </source>
</reference>
<keyword evidence="1" id="KW-1133">Transmembrane helix</keyword>
<feature type="transmembrane region" description="Helical" evidence="1">
    <location>
        <begin position="107"/>
        <end position="125"/>
    </location>
</feature>
<dbReference type="Proteomes" id="UP000193675">
    <property type="component" value="Unassembled WGS sequence"/>
</dbReference>
<dbReference type="RefSeq" id="WP_084858515.1">
    <property type="nucleotide sequence ID" value="NZ_JAOTEI010000032.1"/>
</dbReference>
<gene>
    <name evidence="2" type="ORF">B7H17_21050</name>
</gene>
<evidence type="ECO:0000313" key="3">
    <source>
        <dbReference type="Proteomes" id="UP000193675"/>
    </source>
</evidence>
<dbReference type="OrthoDB" id="8708571at2"/>
<name>A0A1X0ZQ14_PSEPU</name>
<evidence type="ECO:0000313" key="2">
    <source>
        <dbReference type="EMBL" id="ORL61074.1"/>
    </source>
</evidence>
<dbReference type="EMBL" id="NBWC01000034">
    <property type="protein sequence ID" value="ORL61074.1"/>
    <property type="molecule type" value="Genomic_DNA"/>
</dbReference>
<feature type="transmembrane region" description="Helical" evidence="1">
    <location>
        <begin position="137"/>
        <end position="156"/>
    </location>
</feature>
<keyword evidence="1" id="KW-0812">Transmembrane</keyword>